<evidence type="ECO:0000313" key="4">
    <source>
        <dbReference type="Proteomes" id="UP000297861"/>
    </source>
</evidence>
<keyword evidence="1" id="KW-1133">Transmembrane helix</keyword>
<dbReference type="Gene3D" id="3.30.70.1070">
    <property type="entry name" value="Sporulation related repeat"/>
    <property type="match status" value="1"/>
</dbReference>
<protein>
    <submittedName>
        <fullName evidence="3">SPOR domain-containing protein</fullName>
    </submittedName>
</protein>
<evidence type="ECO:0000259" key="2">
    <source>
        <dbReference type="PROSITE" id="PS51724"/>
    </source>
</evidence>
<dbReference type="STRING" id="1121485.GCA_000426485_00736"/>
<organism evidence="3 4">
    <name type="scientific">Dysgonomonas capnocytophagoides</name>
    <dbReference type="NCBI Taxonomy" id="45254"/>
    <lineage>
        <taxon>Bacteria</taxon>
        <taxon>Pseudomonadati</taxon>
        <taxon>Bacteroidota</taxon>
        <taxon>Bacteroidia</taxon>
        <taxon>Bacteroidales</taxon>
        <taxon>Dysgonomonadaceae</taxon>
        <taxon>Dysgonomonas</taxon>
    </lineage>
</organism>
<dbReference type="AlphaFoldDB" id="A0A4Y8KW50"/>
<feature type="domain" description="SPOR" evidence="2">
    <location>
        <begin position="285"/>
        <end position="362"/>
    </location>
</feature>
<comment type="caution">
    <text evidence="3">The sequence shown here is derived from an EMBL/GenBank/DDBJ whole genome shotgun (WGS) entry which is preliminary data.</text>
</comment>
<proteinExistence type="predicted"/>
<dbReference type="InterPro" id="IPR040495">
    <property type="entry name" value="HU-CCDC81_bac_1"/>
</dbReference>
<feature type="transmembrane region" description="Helical" evidence="1">
    <location>
        <begin position="161"/>
        <end position="183"/>
    </location>
</feature>
<dbReference type="Proteomes" id="UP000297861">
    <property type="component" value="Unassembled WGS sequence"/>
</dbReference>
<dbReference type="OrthoDB" id="653949at2"/>
<keyword evidence="1" id="KW-0472">Membrane</keyword>
<gene>
    <name evidence="3" type="ORF">E2605_17645</name>
</gene>
<name>A0A4Y8KW50_9BACT</name>
<keyword evidence="1" id="KW-0812">Transmembrane</keyword>
<dbReference type="EMBL" id="SOML01000014">
    <property type="protein sequence ID" value="TFD93117.1"/>
    <property type="molecule type" value="Genomic_DNA"/>
</dbReference>
<dbReference type="PROSITE" id="PS51724">
    <property type="entry name" value="SPOR"/>
    <property type="match status" value="1"/>
</dbReference>
<sequence>MKEFSLHINSLIQKHDCVIIPDFGGFVLRRDVAKIADDGAIIPPQVSVGFNPDLKYNDGLLAESYMNMYSISYDIACKKIGDVVYRLNTILGLRQPAPIGNLGTLILDEEKRLSFIPNREFSLYHPETFGLDTLEIKKLADIEVRRKVEIVANRKNLYQRIVVSVGAAAAAVAVFFVTSTPIYEPKESQMQKSGFFTDMITPSQSAKKISQSEIAHNALSSVDVVEPSENALSESVSGNDPENLNKNEIKSVSDVSNNASLNNKGQDNNKNLSAAKTTAVENTVKTNSHLYYVIIGSASSKTEAKRLLLQLKSQGYRSASVLESKERPRIYISVFEDKGQAEQYAANFRRNNPKLNDAWIYSKRN</sequence>
<dbReference type="RefSeq" id="WP_134437392.1">
    <property type="nucleotide sequence ID" value="NZ_SOML01000014.1"/>
</dbReference>
<dbReference type="Pfam" id="PF05036">
    <property type="entry name" value="SPOR"/>
    <property type="match status" value="1"/>
</dbReference>
<evidence type="ECO:0000313" key="3">
    <source>
        <dbReference type="EMBL" id="TFD93117.1"/>
    </source>
</evidence>
<dbReference type="Pfam" id="PF18175">
    <property type="entry name" value="HU-CCDC81_bac_2"/>
    <property type="match status" value="1"/>
</dbReference>
<dbReference type="Pfam" id="PF18174">
    <property type="entry name" value="HU-CCDC81_bac_1"/>
    <property type="match status" value="1"/>
</dbReference>
<dbReference type="InterPro" id="IPR036680">
    <property type="entry name" value="SPOR-like_sf"/>
</dbReference>
<accession>A0A4Y8KW50</accession>
<evidence type="ECO:0000256" key="1">
    <source>
        <dbReference type="SAM" id="Phobius"/>
    </source>
</evidence>
<dbReference type="InterPro" id="IPR041268">
    <property type="entry name" value="HU-CCDC81_bac_2"/>
</dbReference>
<dbReference type="GO" id="GO:0042834">
    <property type="term" value="F:peptidoglycan binding"/>
    <property type="evidence" value="ECO:0007669"/>
    <property type="project" value="InterPro"/>
</dbReference>
<dbReference type="SUPFAM" id="SSF110997">
    <property type="entry name" value="Sporulation related repeat"/>
    <property type="match status" value="1"/>
</dbReference>
<dbReference type="InterPro" id="IPR007730">
    <property type="entry name" value="SPOR-like_dom"/>
</dbReference>
<reference evidence="3 4" key="1">
    <citation type="submission" date="2019-03" db="EMBL/GenBank/DDBJ databases">
        <title>San Antonio Military Medical Center submission to MRSN (WRAIR), pending publication.</title>
        <authorList>
            <person name="Blyth D.M."/>
            <person name="Mccarthy S.L."/>
            <person name="Schall S.E."/>
            <person name="Stam J.A."/>
            <person name="Ong A.C."/>
            <person name="Mcgann P.T."/>
        </authorList>
    </citation>
    <scope>NUCLEOTIDE SEQUENCE [LARGE SCALE GENOMIC DNA]</scope>
    <source>
        <strain evidence="3 4">MRSN571793</strain>
    </source>
</reference>
<keyword evidence="4" id="KW-1185">Reference proteome</keyword>